<evidence type="ECO:0000313" key="2">
    <source>
        <dbReference type="EMBL" id="WCO68082.1"/>
    </source>
</evidence>
<feature type="domain" description="Acyclic terpene utilisation N-terminal" evidence="1">
    <location>
        <begin position="59"/>
        <end position="402"/>
    </location>
</feature>
<dbReference type="Proteomes" id="UP001216390">
    <property type="component" value="Chromosome"/>
</dbReference>
<dbReference type="EMBL" id="CP116942">
    <property type="protein sequence ID" value="WCO68082.1"/>
    <property type="molecule type" value="Genomic_DNA"/>
</dbReference>
<dbReference type="InterPro" id="IPR010839">
    <property type="entry name" value="AtuA_N"/>
</dbReference>
<organism evidence="2 3">
    <name type="scientific">Iamia majanohamensis</name>
    <dbReference type="NCBI Taxonomy" id="467976"/>
    <lineage>
        <taxon>Bacteria</taxon>
        <taxon>Bacillati</taxon>
        <taxon>Actinomycetota</taxon>
        <taxon>Acidimicrobiia</taxon>
        <taxon>Acidimicrobiales</taxon>
        <taxon>Iamiaceae</taxon>
        <taxon>Iamia</taxon>
    </lineage>
</organism>
<dbReference type="Pfam" id="PF07287">
    <property type="entry name" value="AtuA"/>
    <property type="match status" value="1"/>
</dbReference>
<dbReference type="KEGG" id="ima:PO878_05010"/>
<evidence type="ECO:0000259" key="1">
    <source>
        <dbReference type="Pfam" id="PF07287"/>
    </source>
</evidence>
<gene>
    <name evidence="2" type="ORF">PO878_05010</name>
</gene>
<keyword evidence="3" id="KW-1185">Reference proteome</keyword>
<name>A0AAE9Y7Q6_9ACTN</name>
<dbReference type="AlphaFoldDB" id="A0AAE9Y7Q6"/>
<proteinExistence type="predicted"/>
<evidence type="ECO:0000313" key="3">
    <source>
        <dbReference type="Proteomes" id="UP001216390"/>
    </source>
</evidence>
<protein>
    <submittedName>
        <fullName evidence="2">Acyclic terpene utilization AtuA family protein</fullName>
    </submittedName>
</protein>
<reference evidence="2" key="1">
    <citation type="submission" date="2023-01" db="EMBL/GenBank/DDBJ databases">
        <title>The diversity of Class Acidimicrobiia in South China Sea sediment environments and the proposal of Iamia marina sp. nov., a novel species of the genus Iamia.</title>
        <authorList>
            <person name="He Y."/>
            <person name="Tian X."/>
        </authorList>
    </citation>
    <scope>NUCLEOTIDE SEQUENCE</scope>
    <source>
        <strain evidence="2">DSM 19957</strain>
    </source>
</reference>
<dbReference type="RefSeq" id="WP_272737599.1">
    <property type="nucleotide sequence ID" value="NZ_CP116942.1"/>
</dbReference>
<sequence>MPETHVLVPAGMLGAGFTAEAVDRGIALGAHAIAIDGGSTDSGPYYLGAAAPKMPAEAITADLRVMLLAAHRAGIPVIIGSAGTSGTDVGVDWVAGLVEDLAREHGLGLTVARIYSEQDPDDLVALLDAGRIHPLPPAGPLDAATLGRCRHVVGLMGAEPIIAALDAGVDVVVGGRATDTAVIAAVPLRRGAPAGPAWHAAKTAECGGQCTTDPRGGGVLVTVDDEGFTVEPLEETSACTPTSVAAHMIYENADPHVMREPSGTLDVRGARYRALDDRRVRVTGSTFTPQSPTVKLEGSGVVGYQSLALAGIRDPEVLASIDVWSKGLRDFVAAKVRDVLGREEPEVVVEVRCYGWDAVLGDLDDDRTTPREVGAVLIATAPDQETATKVVKLANPYLLHMPLPGMDHLPSFAFLSSPAEIPRGPLYEFLLQHVVAVEHPEELFRTRIEEVGR</sequence>
<accession>A0AAE9Y7Q6</accession>